<reference evidence="5" key="2">
    <citation type="submission" date="2020-09" db="EMBL/GenBank/DDBJ databases">
        <authorList>
            <person name="Sun Q."/>
            <person name="Zhou Y."/>
        </authorList>
    </citation>
    <scope>NUCLEOTIDE SEQUENCE</scope>
    <source>
        <strain evidence="5">CGMCC 1.15152</strain>
    </source>
</reference>
<proteinExistence type="inferred from homology"/>
<dbReference type="AlphaFoldDB" id="A0A917DB28"/>
<dbReference type="GO" id="GO:0015768">
    <property type="term" value="P:maltose transport"/>
    <property type="evidence" value="ECO:0007669"/>
    <property type="project" value="TreeGrafter"/>
</dbReference>
<keyword evidence="3 4" id="KW-0732">Signal</keyword>
<comment type="similarity">
    <text evidence="1">Belongs to the bacterial solute-binding protein 1 family.</text>
</comment>
<dbReference type="PROSITE" id="PS51257">
    <property type="entry name" value="PROKAR_LIPOPROTEIN"/>
    <property type="match status" value="1"/>
</dbReference>
<protein>
    <submittedName>
        <fullName evidence="5">ABC transporter substrate-binding protein</fullName>
    </submittedName>
</protein>
<keyword evidence="6" id="KW-1185">Reference proteome</keyword>
<evidence type="ECO:0000256" key="3">
    <source>
        <dbReference type="ARBA" id="ARBA00022729"/>
    </source>
</evidence>
<dbReference type="GO" id="GO:0042956">
    <property type="term" value="P:maltodextrin transmembrane transport"/>
    <property type="evidence" value="ECO:0007669"/>
    <property type="project" value="TreeGrafter"/>
</dbReference>
<dbReference type="InterPro" id="IPR006059">
    <property type="entry name" value="SBP"/>
</dbReference>
<sequence>MQYSRVIAALAVAPLVLAVTACSAGAGGDSADGSVLTFWDGFTQYDADSPFGQLISTCEDETGIKIKRTSDAAVTDNLLQSASAGSTPDLVILDNPTVAQFAETGLLVDNATSGLDTDGQRENVLAAAQVDDKTYGGSLGSNTLALFYNTEKLKAADVAPPTTWDELRAAVQATTQGDTRGIAFSATNSEEGTFQFLPFFWGAGADLADLSSPEATEALQLWTDWMQSGQAAESNINSNQQDVRDQFLAGGAAMMVNGTWQLGALDDAGIPYAVVPIPAIDGGPAPSPLGGEFIEVVASDEKTQAASADFAQCFIDPENARAWIEGQNYISPYPDEAEAQAEANPALRPWVDAVAAAYGRTSDLGSEYPIASQAIWTAMQESLTGAKTPSEALETAQKSLD</sequence>
<dbReference type="GO" id="GO:1901982">
    <property type="term" value="F:maltose binding"/>
    <property type="evidence" value="ECO:0007669"/>
    <property type="project" value="TreeGrafter"/>
</dbReference>
<gene>
    <name evidence="5" type="ORF">GCM10010915_00930</name>
</gene>
<evidence type="ECO:0000313" key="6">
    <source>
        <dbReference type="Proteomes" id="UP000633205"/>
    </source>
</evidence>
<evidence type="ECO:0000256" key="1">
    <source>
        <dbReference type="ARBA" id="ARBA00008520"/>
    </source>
</evidence>
<dbReference type="SUPFAM" id="SSF53850">
    <property type="entry name" value="Periplasmic binding protein-like II"/>
    <property type="match status" value="1"/>
</dbReference>
<evidence type="ECO:0000313" key="5">
    <source>
        <dbReference type="EMBL" id="GGD24827.1"/>
    </source>
</evidence>
<dbReference type="GO" id="GO:0055052">
    <property type="term" value="C:ATP-binding cassette (ABC) transporter complex, substrate-binding subunit-containing"/>
    <property type="evidence" value="ECO:0007669"/>
    <property type="project" value="TreeGrafter"/>
</dbReference>
<feature type="signal peptide" evidence="4">
    <location>
        <begin position="1"/>
        <end position="26"/>
    </location>
</feature>
<dbReference type="Pfam" id="PF13416">
    <property type="entry name" value="SBP_bac_8"/>
    <property type="match status" value="1"/>
</dbReference>
<reference evidence="5" key="1">
    <citation type="journal article" date="2014" name="Int. J. Syst. Evol. Microbiol.">
        <title>Complete genome sequence of Corynebacterium casei LMG S-19264T (=DSM 44701T), isolated from a smear-ripened cheese.</title>
        <authorList>
            <consortium name="US DOE Joint Genome Institute (JGI-PGF)"/>
            <person name="Walter F."/>
            <person name="Albersmeier A."/>
            <person name="Kalinowski J."/>
            <person name="Ruckert C."/>
        </authorList>
    </citation>
    <scope>NUCLEOTIDE SEQUENCE</scope>
    <source>
        <strain evidence="5">CGMCC 1.15152</strain>
    </source>
</reference>
<dbReference type="PANTHER" id="PTHR30061">
    <property type="entry name" value="MALTOSE-BINDING PERIPLASMIC PROTEIN"/>
    <property type="match status" value="1"/>
</dbReference>
<evidence type="ECO:0000256" key="4">
    <source>
        <dbReference type="SAM" id="SignalP"/>
    </source>
</evidence>
<comment type="caution">
    <text evidence="5">The sequence shown here is derived from an EMBL/GenBank/DDBJ whole genome shotgun (WGS) entry which is preliminary data.</text>
</comment>
<evidence type="ECO:0000256" key="2">
    <source>
        <dbReference type="ARBA" id="ARBA00022448"/>
    </source>
</evidence>
<keyword evidence="2" id="KW-0813">Transport</keyword>
<organism evidence="5 6">
    <name type="scientific">Microbacterium faecale</name>
    <dbReference type="NCBI Taxonomy" id="1804630"/>
    <lineage>
        <taxon>Bacteria</taxon>
        <taxon>Bacillati</taxon>
        <taxon>Actinomycetota</taxon>
        <taxon>Actinomycetes</taxon>
        <taxon>Micrococcales</taxon>
        <taxon>Microbacteriaceae</taxon>
        <taxon>Microbacterium</taxon>
    </lineage>
</organism>
<dbReference type="EMBL" id="BMHO01000001">
    <property type="protein sequence ID" value="GGD24827.1"/>
    <property type="molecule type" value="Genomic_DNA"/>
</dbReference>
<feature type="chain" id="PRO_5038691983" evidence="4">
    <location>
        <begin position="27"/>
        <end position="401"/>
    </location>
</feature>
<name>A0A917DB28_9MICO</name>
<dbReference type="PANTHER" id="PTHR30061:SF50">
    <property type="entry name" value="MALTOSE_MALTODEXTRIN-BINDING PERIPLASMIC PROTEIN"/>
    <property type="match status" value="1"/>
</dbReference>
<dbReference type="CDD" id="cd13585">
    <property type="entry name" value="PBP2_TMBP_like"/>
    <property type="match status" value="1"/>
</dbReference>
<accession>A0A917DB28</accession>
<dbReference type="Proteomes" id="UP000633205">
    <property type="component" value="Unassembled WGS sequence"/>
</dbReference>
<dbReference type="Gene3D" id="3.40.190.10">
    <property type="entry name" value="Periplasmic binding protein-like II"/>
    <property type="match status" value="1"/>
</dbReference>